<feature type="region of interest" description="Disordered" evidence="2">
    <location>
        <begin position="463"/>
        <end position="501"/>
    </location>
</feature>
<organism evidence="3 4">
    <name type="scientific">Stylonychia lemnae</name>
    <name type="common">Ciliate</name>
    <dbReference type="NCBI Taxonomy" id="5949"/>
    <lineage>
        <taxon>Eukaryota</taxon>
        <taxon>Sar</taxon>
        <taxon>Alveolata</taxon>
        <taxon>Ciliophora</taxon>
        <taxon>Intramacronucleata</taxon>
        <taxon>Spirotrichea</taxon>
        <taxon>Stichotrichia</taxon>
        <taxon>Sporadotrichida</taxon>
        <taxon>Oxytrichidae</taxon>
        <taxon>Stylonychinae</taxon>
        <taxon>Stylonychia</taxon>
    </lineage>
</organism>
<gene>
    <name evidence="3" type="primary">Contig3100.g3316</name>
    <name evidence="3" type="ORF">STYLEM_4505</name>
</gene>
<feature type="coiled-coil region" evidence="1">
    <location>
        <begin position="344"/>
        <end position="371"/>
    </location>
</feature>
<reference evidence="3 4" key="1">
    <citation type="submission" date="2014-06" db="EMBL/GenBank/DDBJ databases">
        <authorList>
            <person name="Swart Estienne"/>
        </authorList>
    </citation>
    <scope>NUCLEOTIDE SEQUENCE [LARGE SCALE GENOMIC DNA]</scope>
    <source>
        <strain evidence="3 4">130c</strain>
    </source>
</reference>
<proteinExistence type="predicted"/>
<feature type="compositionally biased region" description="Polar residues" evidence="2">
    <location>
        <begin position="483"/>
        <end position="501"/>
    </location>
</feature>
<evidence type="ECO:0000256" key="2">
    <source>
        <dbReference type="SAM" id="MobiDB-lite"/>
    </source>
</evidence>
<accession>A0A078A045</accession>
<dbReference type="PROSITE" id="PS51221">
    <property type="entry name" value="TTL"/>
    <property type="match status" value="1"/>
</dbReference>
<dbReference type="SUPFAM" id="SSF56059">
    <property type="entry name" value="Glutathione synthetase ATP-binding domain-like"/>
    <property type="match status" value="1"/>
</dbReference>
<keyword evidence="3" id="KW-0436">Ligase</keyword>
<dbReference type="InterPro" id="IPR016024">
    <property type="entry name" value="ARM-type_fold"/>
</dbReference>
<dbReference type="OrthoDB" id="202825at2759"/>
<keyword evidence="1" id="KW-0175">Coiled coil</keyword>
<dbReference type="GO" id="GO:0016874">
    <property type="term" value="F:ligase activity"/>
    <property type="evidence" value="ECO:0007669"/>
    <property type="project" value="UniProtKB-KW"/>
</dbReference>
<dbReference type="InterPro" id="IPR004344">
    <property type="entry name" value="TTL/TTLL_fam"/>
</dbReference>
<dbReference type="AlphaFoldDB" id="A0A078A045"/>
<feature type="region of interest" description="Disordered" evidence="2">
    <location>
        <begin position="1111"/>
        <end position="1137"/>
    </location>
</feature>
<dbReference type="InParanoid" id="A0A078A045"/>
<dbReference type="Pfam" id="PF03133">
    <property type="entry name" value="TTL"/>
    <property type="match status" value="1"/>
</dbReference>
<dbReference type="SUPFAM" id="SSF48371">
    <property type="entry name" value="ARM repeat"/>
    <property type="match status" value="1"/>
</dbReference>
<evidence type="ECO:0000256" key="1">
    <source>
        <dbReference type="SAM" id="Coils"/>
    </source>
</evidence>
<evidence type="ECO:0000313" key="3">
    <source>
        <dbReference type="EMBL" id="CDW75515.1"/>
    </source>
</evidence>
<dbReference type="PANTHER" id="PTHR46069">
    <property type="entry name" value="TUBULIN TYROSINE LIGASE"/>
    <property type="match status" value="1"/>
</dbReference>
<dbReference type="Gene3D" id="3.30.470.20">
    <property type="entry name" value="ATP-grasp fold, B domain"/>
    <property type="match status" value="1"/>
</dbReference>
<keyword evidence="4" id="KW-1185">Reference proteome</keyword>
<feature type="region of interest" description="Disordered" evidence="2">
    <location>
        <begin position="908"/>
        <end position="936"/>
    </location>
</feature>
<feature type="compositionally biased region" description="Basic and acidic residues" evidence="2">
    <location>
        <begin position="466"/>
        <end position="477"/>
    </location>
</feature>
<dbReference type="PANTHER" id="PTHR46069:SF1">
    <property type="entry name" value="CHROMOSOME UNDETERMINED SCAFFOLD_125, WHOLE GENOME SHOTGUN SEQUENCE"/>
    <property type="match status" value="1"/>
</dbReference>
<evidence type="ECO:0000313" key="4">
    <source>
        <dbReference type="Proteomes" id="UP000039865"/>
    </source>
</evidence>
<dbReference type="EMBL" id="CCKQ01004357">
    <property type="protein sequence ID" value="CDW75515.1"/>
    <property type="molecule type" value="Genomic_DNA"/>
</dbReference>
<protein>
    <submittedName>
        <fullName evidence="3">Tubulin-tyrosine ligase family protein</fullName>
    </submittedName>
</protein>
<sequence>MYNHYENISVLSTKAGLLKTLRDYYSLNKQAVDCNYRVHDTLPQAYIITSNPNDYEFFEFKKKFANIEKGYVYNEKLTPKQYDQNFWLLKPTNMNQGKGIEIFNSMKQVYSFLLNKPQEQLWIVQKYIERPLLYHQRKFDIRVLALGTNEFDLHFYNIGYMRTSSDAYTLDNKNKFIHLTNNCYQKNSNNYQKFEQGNQLTFSQFQDYLDQTFPELEVKFEDLMLRIKDLVIDCFVAGLNHYNPKNRENIFEVMGYDFMIDEDFRVWLIEVNTNPYFGVLNDNLPKFIDNLVDDTFKLTVDKIFPRELDDSDRKSEYELLYSQKQIVNKRRPFNEGIYPVQKIKDKLDLEREQYMQKMKANKEDVNQSTNQTLLVQNGTQIKNKLKINKNFYMTIEGSTRSKSALSFGIKEGQEGKKQRKKQSKKFKQNINFNNSSAIQSNDDIIALSNQNSKVAMLAKNISPISENKHENRDKDYADGGGTTKNTMASTQLTRPHQQPLGTTSLSILLRKKAEENQKNSFNQNEYLNKIQRMLKVKNLVDQIKESISNVGENFEQKRKEFNKLFTQIFQILSNPATSSKKDVNTAIQGLRHLIFSQFIIHFNDKAVILKLFDIMRNQNNQHPEIKENIAKYLHELSKHISIRELFLNRKVLSRFTKILIDTMISVEDGQINKEYSKLLLQQLLIVSSISNSKYYIPGETKEIEQLRKKSIMNGVMIISDMIINLCKDTEVTQKLKSELFENLEIGDFRLNIFTIYYHFKNYLDSNITQENNQNFNGQTSPRTSRETKVQYDVEELKEKLKIIEQDLVFMGVISYIDSNFKQFKSRLPSILEQQIGFFNIDYLITQFERYKLHYTNLSKDATLALQVYSSNTGSIKTPNKNIKTLARNDSSKRIVFKSNQDYFPVQTSTENTETYFPDTSKPKNQNKTQTKKKSDRLFSNVDTNQNTITKNQKSELIQASNTFYAQAKAHSIKKHEANRNSQPNNKSFEKIKDTLRDGDMLQRPAAQENKSTKIKSLRTNLVSNTLLPILSQENYEQSREVVNALALNYNTSKDQSLVLPTLGGPTEQNSTKKQTAQFGVNGNFYNPGIQNKVIQDAQLYLKLQPYLQNNSVTSKSSGKKNSAKGYPKNEYQNHPSNQSSLILGIQIKKDESINILPLTSNIMKNNYYKSGFMSKVKKNTSIHQSEAGTFYNNMSNFQNSVISFPLKKASQIIGETLPSELRSERTLITDRYEPIKQLDTE</sequence>
<dbReference type="Proteomes" id="UP000039865">
    <property type="component" value="Unassembled WGS sequence"/>
</dbReference>
<name>A0A078A045_STYLE</name>